<gene>
    <name evidence="1" type="ORF">VF724_19340</name>
</gene>
<dbReference type="Gene3D" id="3.30.1540.10">
    <property type="entry name" value="formyl-coa transferase, domain 3"/>
    <property type="match status" value="1"/>
</dbReference>
<comment type="caution">
    <text evidence="1">The sequence shown here is derived from an EMBL/GenBank/DDBJ whole genome shotgun (WGS) entry which is preliminary data.</text>
</comment>
<accession>A0ABU5ZMS3</accession>
<dbReference type="SUPFAM" id="SSF89796">
    <property type="entry name" value="CoA-transferase family III (CaiB/BaiF)"/>
    <property type="match status" value="1"/>
</dbReference>
<dbReference type="InterPro" id="IPR044855">
    <property type="entry name" value="CoA-Trfase_III_dom3_sf"/>
</dbReference>
<sequence length="365" mass="40247">MQLEGIRILDFSQYIPGPYAGLRLAKLGAEVIKLEPLAGDPARTEGGEKAGSGIVFEVFNRGKKSITVNLKSKEGQRIAEELAKSSNVLIESFRPGVMRRLGLHYDHLKQVKPGLIYCSISGYGQSGGMAPLGSHDLNYMALSGVLSQFRDAHGKPVHPSISIADYIGGMAASEQILAALVRFERTGKGEYLDISILGATASMLELHTRLESHTGTRHGLSLLAGDMLSYCIYETKDHRYVSLGAIEPKFWRNFCQAANRPDWIAAQTFPATSDNPVYREIVSLFRSRTLEEWGRFGLEADCCLTPILEAGEIDKPPYSAQFRQMIADDAMEPAPKLGEHTSDLLMRILNKTDREIGEYRAQGII</sequence>
<evidence type="ECO:0000313" key="2">
    <source>
        <dbReference type="Proteomes" id="UP001310386"/>
    </source>
</evidence>
<keyword evidence="2" id="KW-1185">Reference proteome</keyword>
<reference evidence="1" key="1">
    <citation type="submission" date="2023-12" db="EMBL/GenBank/DDBJ databases">
        <title>Fervidustalea candida gen. nov., sp. nov., a novel member of the family Paenibacillaceae isolated from a geothermal area.</title>
        <authorList>
            <person name="Li W.-J."/>
            <person name="Jiao J.-Y."/>
            <person name="Chen Y."/>
        </authorList>
    </citation>
    <scope>NUCLEOTIDE SEQUENCE</scope>
    <source>
        <strain evidence="1">SYSU GA230002</strain>
    </source>
</reference>
<evidence type="ECO:0000313" key="1">
    <source>
        <dbReference type="EMBL" id="MEB3103775.1"/>
    </source>
</evidence>
<dbReference type="PANTHER" id="PTHR48228">
    <property type="entry name" value="SUCCINYL-COA--D-CITRAMALATE COA-TRANSFERASE"/>
    <property type="match status" value="1"/>
</dbReference>
<organism evidence="1 2">
    <name type="scientific">Ferviditalea candida</name>
    <dbReference type="NCBI Taxonomy" id="3108399"/>
    <lineage>
        <taxon>Bacteria</taxon>
        <taxon>Bacillati</taxon>
        <taxon>Bacillota</taxon>
        <taxon>Bacilli</taxon>
        <taxon>Bacillales</taxon>
        <taxon>Paenibacillaceae</taxon>
        <taxon>Ferviditalea</taxon>
    </lineage>
</organism>
<dbReference type="Proteomes" id="UP001310386">
    <property type="component" value="Unassembled WGS sequence"/>
</dbReference>
<dbReference type="Gene3D" id="3.40.50.10540">
    <property type="entry name" value="Crotonobetainyl-coa:carnitine coa-transferase, domain 1"/>
    <property type="match status" value="1"/>
</dbReference>
<dbReference type="EMBL" id="JAYJLD010000050">
    <property type="protein sequence ID" value="MEB3103775.1"/>
    <property type="molecule type" value="Genomic_DNA"/>
</dbReference>
<dbReference type="InterPro" id="IPR050509">
    <property type="entry name" value="CoA-transferase_III"/>
</dbReference>
<dbReference type="InterPro" id="IPR023606">
    <property type="entry name" value="CoA-Trfase_III_dom_1_sf"/>
</dbReference>
<proteinExistence type="predicted"/>
<dbReference type="InterPro" id="IPR003673">
    <property type="entry name" value="CoA-Trfase_fam_III"/>
</dbReference>
<dbReference type="Pfam" id="PF02515">
    <property type="entry name" value="CoA_transf_3"/>
    <property type="match status" value="1"/>
</dbReference>
<name>A0ABU5ZMS3_9BACL</name>
<dbReference type="RefSeq" id="WP_371755902.1">
    <property type="nucleotide sequence ID" value="NZ_JAYJLD010000050.1"/>
</dbReference>
<protein>
    <submittedName>
        <fullName evidence="1">CaiB/BaiF CoA-transferase family protein</fullName>
    </submittedName>
</protein>
<dbReference type="PANTHER" id="PTHR48228:SF5">
    <property type="entry name" value="ALPHA-METHYLACYL-COA RACEMASE"/>
    <property type="match status" value="1"/>
</dbReference>